<proteinExistence type="predicted"/>
<feature type="transmembrane region" description="Helical" evidence="1">
    <location>
        <begin position="54"/>
        <end position="80"/>
    </location>
</feature>
<feature type="transmembrane region" description="Helical" evidence="1">
    <location>
        <begin position="27"/>
        <end position="48"/>
    </location>
</feature>
<feature type="transmembrane region" description="Helical" evidence="1">
    <location>
        <begin position="131"/>
        <end position="148"/>
    </location>
</feature>
<feature type="transmembrane region" description="Helical" evidence="1">
    <location>
        <begin position="454"/>
        <end position="472"/>
    </location>
</feature>
<comment type="caution">
    <text evidence="2">The sequence shown here is derived from an EMBL/GenBank/DDBJ whole genome shotgun (WGS) entry which is preliminary data.</text>
</comment>
<dbReference type="EMBL" id="CAJOBD010000754">
    <property type="protein sequence ID" value="CAF3715244.1"/>
    <property type="molecule type" value="Genomic_DNA"/>
</dbReference>
<feature type="transmembrane region" description="Helical" evidence="1">
    <location>
        <begin position="155"/>
        <end position="180"/>
    </location>
</feature>
<evidence type="ECO:0000313" key="5">
    <source>
        <dbReference type="Proteomes" id="UP000663870"/>
    </source>
</evidence>
<dbReference type="AlphaFoldDB" id="A0A813UU90"/>
<keyword evidence="5" id="KW-1185">Reference proteome</keyword>
<dbReference type="EMBL" id="CAJNOT010000457">
    <property type="protein sequence ID" value="CAF0988439.1"/>
    <property type="molecule type" value="Genomic_DNA"/>
</dbReference>
<accession>A0A813UU90</accession>
<evidence type="ECO:0000313" key="3">
    <source>
        <dbReference type="EMBL" id="CAF0988439.1"/>
    </source>
</evidence>
<protein>
    <submittedName>
        <fullName evidence="2">Uncharacterized protein</fullName>
    </submittedName>
</protein>
<dbReference type="Proteomes" id="UP000663836">
    <property type="component" value="Unassembled WGS sequence"/>
</dbReference>
<feature type="transmembrane region" description="Helical" evidence="1">
    <location>
        <begin position="186"/>
        <end position="201"/>
    </location>
</feature>
<feature type="transmembrane region" description="Helical" evidence="1">
    <location>
        <begin position="255"/>
        <end position="276"/>
    </location>
</feature>
<feature type="transmembrane region" description="Helical" evidence="1">
    <location>
        <begin position="206"/>
        <end position="223"/>
    </location>
</feature>
<keyword evidence="1" id="KW-0812">Transmembrane</keyword>
<evidence type="ECO:0000313" key="2">
    <source>
        <dbReference type="EMBL" id="CAF0830838.1"/>
    </source>
</evidence>
<feature type="transmembrane region" description="Helical" evidence="1">
    <location>
        <begin position="283"/>
        <end position="301"/>
    </location>
</feature>
<name>A0A813UU90_9BILA</name>
<feature type="transmembrane region" description="Helical" evidence="1">
    <location>
        <begin position="479"/>
        <end position="498"/>
    </location>
</feature>
<feature type="transmembrane region" description="Helical" evidence="1">
    <location>
        <begin position="340"/>
        <end position="362"/>
    </location>
</feature>
<evidence type="ECO:0000256" key="1">
    <source>
        <dbReference type="SAM" id="Phobius"/>
    </source>
</evidence>
<keyword evidence="1" id="KW-1133">Transmembrane helix</keyword>
<reference evidence="2" key="1">
    <citation type="submission" date="2021-02" db="EMBL/GenBank/DDBJ databases">
        <authorList>
            <person name="Nowell W R."/>
        </authorList>
    </citation>
    <scope>NUCLEOTIDE SEQUENCE</scope>
</reference>
<dbReference type="Proteomes" id="UP000663870">
    <property type="component" value="Unassembled WGS sequence"/>
</dbReference>
<dbReference type="EMBL" id="CAJNOL010000085">
    <property type="protein sequence ID" value="CAF0830838.1"/>
    <property type="molecule type" value="Genomic_DNA"/>
</dbReference>
<organism evidence="2 5">
    <name type="scientific">Rotaria sordida</name>
    <dbReference type="NCBI Taxonomy" id="392033"/>
    <lineage>
        <taxon>Eukaryota</taxon>
        <taxon>Metazoa</taxon>
        <taxon>Spiralia</taxon>
        <taxon>Gnathifera</taxon>
        <taxon>Rotifera</taxon>
        <taxon>Eurotatoria</taxon>
        <taxon>Bdelloidea</taxon>
        <taxon>Philodinida</taxon>
        <taxon>Philodinidae</taxon>
        <taxon>Rotaria</taxon>
    </lineage>
</organism>
<gene>
    <name evidence="4" type="ORF">JBS370_LOCUS10428</name>
    <name evidence="2" type="ORF">JXQ802_LOCUS5683</name>
    <name evidence="3" type="ORF">ZHD862_LOCUS11890</name>
</gene>
<sequence length="566" mass="67667">MYAIVGPFAVLKLYAKNLMRQAYKNQILLKLAASIISLVVGSQVAYKYRYQHTFIWLTSSLLILLLNYWYIIPFILIYILPIINKFINYWFKFIDLFSNKILRPYSTKFCQILPSIWIFELNQKLWPIESIRIMLIYGSIGPAIYCGYEIYSYLFFGISFNVCISISITILVTTTLWHILEAIDRHLYPFIFAIIIQYYIIPIKSFLNIPLTILLTTFLFPWLNNLLISNSIQEFINNITLLNIRTYLEGNNNYRRFYCEFVNLFIIFYLIYHVFISCLINNVLWLLIILIISLLFIYLYTNLIYLILFQPNIIMFLFSSFILCKYIIYRRIDEHFISKYFLLIMLLTFYFALIYPLLYHILRRSIIKSAHNLGLKLQLFREKINQKRVQFSKKYLSITYIHDPSKYFILHLCNIIITICILIILPINILLRLVLSLLTYLLIGRLLLTHGLEILRILTSLCISITAGAHVYDRYNNSLILTMSIALITYICTFVITFPMIYRFVQFILIHFSLVNYLNDFLQNFFSYTWSYFDIFWPHIKESFYEVKTQIEQSKINIFHHSRNVQ</sequence>
<dbReference type="Proteomes" id="UP000663864">
    <property type="component" value="Unassembled WGS sequence"/>
</dbReference>
<feature type="transmembrane region" description="Helical" evidence="1">
    <location>
        <begin position="307"/>
        <end position="328"/>
    </location>
</feature>
<feature type="transmembrane region" description="Helical" evidence="1">
    <location>
        <begin position="407"/>
        <end position="425"/>
    </location>
</feature>
<keyword evidence="1" id="KW-0472">Membrane</keyword>
<evidence type="ECO:0000313" key="4">
    <source>
        <dbReference type="EMBL" id="CAF3715244.1"/>
    </source>
</evidence>